<dbReference type="EMBL" id="CAAALY010091830">
    <property type="protein sequence ID" value="VEL28030.1"/>
    <property type="molecule type" value="Genomic_DNA"/>
</dbReference>
<keyword evidence="2" id="KW-1185">Reference proteome</keyword>
<reference evidence="1" key="1">
    <citation type="submission" date="2018-11" db="EMBL/GenBank/DDBJ databases">
        <authorList>
            <consortium name="Pathogen Informatics"/>
        </authorList>
    </citation>
    <scope>NUCLEOTIDE SEQUENCE</scope>
</reference>
<gene>
    <name evidence="1" type="ORF">PXEA_LOCUS21470</name>
</gene>
<name>A0A448X4R7_9PLAT</name>
<dbReference type="OrthoDB" id="16816at2759"/>
<dbReference type="AlphaFoldDB" id="A0A448X4R7"/>
<dbReference type="Proteomes" id="UP000784294">
    <property type="component" value="Unassembled WGS sequence"/>
</dbReference>
<evidence type="ECO:0000313" key="2">
    <source>
        <dbReference type="Proteomes" id="UP000784294"/>
    </source>
</evidence>
<organism evidence="1 2">
    <name type="scientific">Protopolystoma xenopodis</name>
    <dbReference type="NCBI Taxonomy" id="117903"/>
    <lineage>
        <taxon>Eukaryota</taxon>
        <taxon>Metazoa</taxon>
        <taxon>Spiralia</taxon>
        <taxon>Lophotrochozoa</taxon>
        <taxon>Platyhelminthes</taxon>
        <taxon>Monogenea</taxon>
        <taxon>Polyopisthocotylea</taxon>
        <taxon>Polystomatidea</taxon>
        <taxon>Polystomatidae</taxon>
        <taxon>Protopolystoma</taxon>
    </lineage>
</organism>
<evidence type="ECO:0000313" key="1">
    <source>
        <dbReference type="EMBL" id="VEL28030.1"/>
    </source>
</evidence>
<proteinExistence type="predicted"/>
<sequence>MFGEEISEELREEVDILPETDLMNQRCIPATFNLLHFIAWRPDPSQLKPLPPGSAKFSLKDISRFSEIEKEYEKHHK</sequence>
<comment type="caution">
    <text evidence="1">The sequence shown here is derived from an EMBL/GenBank/DDBJ whole genome shotgun (WGS) entry which is preliminary data.</text>
</comment>
<protein>
    <submittedName>
        <fullName evidence="1">Uncharacterized protein</fullName>
    </submittedName>
</protein>
<accession>A0A448X4R7</accession>